<feature type="transmembrane region" description="Helical" evidence="8">
    <location>
        <begin position="92"/>
        <end position="112"/>
    </location>
</feature>
<feature type="transmembrane region" description="Helical" evidence="8">
    <location>
        <begin position="196"/>
        <end position="213"/>
    </location>
</feature>
<dbReference type="NCBIfam" id="TIGR00912">
    <property type="entry name" value="2A0309"/>
    <property type="match status" value="1"/>
</dbReference>
<dbReference type="GO" id="GO:0009847">
    <property type="term" value="P:spore germination"/>
    <property type="evidence" value="ECO:0007669"/>
    <property type="project" value="InterPro"/>
</dbReference>
<evidence type="ECO:0000256" key="7">
    <source>
        <dbReference type="ARBA" id="ARBA00023136"/>
    </source>
</evidence>
<feature type="transmembrane region" description="Helical" evidence="8">
    <location>
        <begin position="147"/>
        <end position="168"/>
    </location>
</feature>
<keyword evidence="7 8" id="KW-0472">Membrane</keyword>
<feature type="transmembrane region" description="Helical" evidence="8">
    <location>
        <begin position="47"/>
        <end position="72"/>
    </location>
</feature>
<reference evidence="9 10" key="1">
    <citation type="submission" date="2018-03" db="EMBL/GenBank/DDBJ databases">
        <title>Brevisbacillus phylogenomics.</title>
        <authorList>
            <person name="Dunlap C."/>
        </authorList>
    </citation>
    <scope>NUCLEOTIDE SEQUENCE [LARGE SCALE GENOMIC DNA]</scope>
    <source>
        <strain evidence="9 10">NRRL NRS-1210</strain>
    </source>
</reference>
<evidence type="ECO:0000256" key="8">
    <source>
        <dbReference type="SAM" id="Phobius"/>
    </source>
</evidence>
<comment type="similarity">
    <text evidence="2">Belongs to the amino acid-polyamine-organocation (APC) superfamily. Spore germination protein (SGP) (TC 2.A.3.9) family.</text>
</comment>
<evidence type="ECO:0000256" key="6">
    <source>
        <dbReference type="ARBA" id="ARBA00022989"/>
    </source>
</evidence>
<evidence type="ECO:0000256" key="3">
    <source>
        <dbReference type="ARBA" id="ARBA00022448"/>
    </source>
</evidence>
<keyword evidence="5 8" id="KW-0812">Transmembrane</keyword>
<dbReference type="InterPro" id="IPR004761">
    <property type="entry name" value="Spore_GerAB"/>
</dbReference>
<feature type="transmembrane region" description="Helical" evidence="8">
    <location>
        <begin position="275"/>
        <end position="296"/>
    </location>
</feature>
<feature type="transmembrane region" description="Helical" evidence="8">
    <location>
        <begin position="225"/>
        <end position="245"/>
    </location>
</feature>
<dbReference type="EMBL" id="PXZM01000033">
    <property type="protein sequence ID" value="PSJ92336.1"/>
    <property type="molecule type" value="Genomic_DNA"/>
</dbReference>
<evidence type="ECO:0000256" key="1">
    <source>
        <dbReference type="ARBA" id="ARBA00004141"/>
    </source>
</evidence>
<dbReference type="Proteomes" id="UP000240419">
    <property type="component" value="Unassembled WGS sequence"/>
</dbReference>
<comment type="caution">
    <text evidence="9">The sequence shown here is derived from an EMBL/GenBank/DDBJ whole genome shotgun (WGS) entry which is preliminary data.</text>
</comment>
<dbReference type="Pfam" id="PF03845">
    <property type="entry name" value="Spore_permease"/>
    <property type="match status" value="1"/>
</dbReference>
<dbReference type="PANTHER" id="PTHR34975:SF2">
    <property type="entry name" value="SPORE GERMINATION PROTEIN A2"/>
    <property type="match status" value="1"/>
</dbReference>
<name>A0A2P7UZF0_9BACL</name>
<comment type="subcellular location">
    <subcellularLocation>
        <location evidence="1">Membrane</location>
        <topology evidence="1">Multi-pass membrane protein</topology>
    </subcellularLocation>
</comment>
<dbReference type="OrthoDB" id="2380240at2"/>
<feature type="transmembrane region" description="Helical" evidence="8">
    <location>
        <begin position="308"/>
        <end position="325"/>
    </location>
</feature>
<keyword evidence="4" id="KW-0309">Germination</keyword>
<dbReference type="PANTHER" id="PTHR34975">
    <property type="entry name" value="SPORE GERMINATION PROTEIN A2"/>
    <property type="match status" value="1"/>
</dbReference>
<dbReference type="RefSeq" id="WP_106840447.1">
    <property type="nucleotide sequence ID" value="NZ_JBCNIW010000045.1"/>
</dbReference>
<feature type="transmembrane region" description="Helical" evidence="8">
    <location>
        <begin position="337"/>
        <end position="357"/>
    </location>
</feature>
<keyword evidence="10" id="KW-1185">Reference proteome</keyword>
<protein>
    <submittedName>
        <fullName evidence="9">Spore gernimation protein</fullName>
    </submittedName>
</protein>
<evidence type="ECO:0000256" key="4">
    <source>
        <dbReference type="ARBA" id="ARBA00022544"/>
    </source>
</evidence>
<feature type="transmembrane region" description="Helical" evidence="8">
    <location>
        <begin position="124"/>
        <end position="141"/>
    </location>
</feature>
<keyword evidence="6 8" id="KW-1133">Transmembrane helix</keyword>
<evidence type="ECO:0000256" key="2">
    <source>
        <dbReference type="ARBA" id="ARBA00007998"/>
    </source>
</evidence>
<accession>A0A2P7UZF0</accession>
<evidence type="ECO:0000313" key="10">
    <source>
        <dbReference type="Proteomes" id="UP000240419"/>
    </source>
</evidence>
<sequence length="367" mass="42069">MSLSTFRRNSHMAISVSLALFMVHGNQVGIGIAGVQRFIYDRVQQDAWIAVIIAGIMTHIAAWFMLKILANYKDMDLYDIHQMVFGKWPARVLNFIFIVYIMGSALTILRGYIEIIQSWMFPEVPSWILNASLLCLSIYGVTGGIRVLAGISFFSVGLTILQLLLLVYPMQYADFHLLQPVFHHDLGQLMDAAKKMSFSTIGFEVILFIYPFVKEKEILPRYVHGGLFMTTCLYVVVMLVTLLYFQGEQLKQLIWATFMMMKIVEFPFLERFEFVSISLWMLILLDNLLTNLWVAMRGVHHISGVKERMALIGIVGVMFFASNFLETRQSINLITDVFGGVGFYIIFVYPIVLYVVIRLFRKGAVRT</sequence>
<feature type="transmembrane region" description="Helical" evidence="8">
    <location>
        <begin position="12"/>
        <end position="35"/>
    </location>
</feature>
<keyword evidence="3" id="KW-0813">Transport</keyword>
<dbReference type="GO" id="GO:0016020">
    <property type="term" value="C:membrane"/>
    <property type="evidence" value="ECO:0007669"/>
    <property type="project" value="UniProtKB-SubCell"/>
</dbReference>
<dbReference type="AlphaFoldDB" id="A0A2P7UZF0"/>
<evidence type="ECO:0000256" key="5">
    <source>
        <dbReference type="ARBA" id="ARBA00022692"/>
    </source>
</evidence>
<evidence type="ECO:0000313" key="9">
    <source>
        <dbReference type="EMBL" id="PSJ92336.1"/>
    </source>
</evidence>
<organism evidence="9 10">
    <name type="scientific">Brevibacillus fortis</name>
    <dbReference type="NCBI Taxonomy" id="2126352"/>
    <lineage>
        <taxon>Bacteria</taxon>
        <taxon>Bacillati</taxon>
        <taxon>Bacillota</taxon>
        <taxon>Bacilli</taxon>
        <taxon>Bacillales</taxon>
        <taxon>Paenibacillaceae</taxon>
        <taxon>Brevibacillus</taxon>
    </lineage>
</organism>
<proteinExistence type="inferred from homology"/>
<gene>
    <name evidence="9" type="ORF">C7R93_19905</name>
</gene>